<dbReference type="Gene3D" id="1.10.260.40">
    <property type="entry name" value="lambda repressor-like DNA-binding domains"/>
    <property type="match status" value="1"/>
</dbReference>
<dbReference type="Proteomes" id="UP001501237">
    <property type="component" value="Unassembled WGS sequence"/>
</dbReference>
<protein>
    <recommendedName>
        <fullName evidence="1">HTH cro/C1-type domain-containing protein</fullName>
    </recommendedName>
</protein>
<accession>A0ABP6Q4R7</accession>
<dbReference type="EMBL" id="BAAAUV010000004">
    <property type="protein sequence ID" value="GAA3203716.1"/>
    <property type="molecule type" value="Genomic_DNA"/>
</dbReference>
<name>A0ABP6Q4R7_9ACTN</name>
<organism evidence="2 3">
    <name type="scientific">Actinocorallia longicatena</name>
    <dbReference type="NCBI Taxonomy" id="111803"/>
    <lineage>
        <taxon>Bacteria</taxon>
        <taxon>Bacillati</taxon>
        <taxon>Actinomycetota</taxon>
        <taxon>Actinomycetes</taxon>
        <taxon>Streptosporangiales</taxon>
        <taxon>Thermomonosporaceae</taxon>
        <taxon>Actinocorallia</taxon>
    </lineage>
</organism>
<dbReference type="Pfam" id="PF01381">
    <property type="entry name" value="HTH_3"/>
    <property type="match status" value="1"/>
</dbReference>
<dbReference type="SUPFAM" id="SSF47413">
    <property type="entry name" value="lambda repressor-like DNA-binding domains"/>
    <property type="match status" value="1"/>
</dbReference>
<feature type="domain" description="HTH cro/C1-type" evidence="1">
    <location>
        <begin position="24"/>
        <end position="68"/>
    </location>
</feature>
<dbReference type="CDD" id="cd00093">
    <property type="entry name" value="HTH_XRE"/>
    <property type="match status" value="1"/>
</dbReference>
<sequence length="314" mass="34500">MEGNREIRFASVLRGLLDERFKNSRREFAARLHISESALSQYVRGKATPGLSMLASIAAELDVSLDYLVFGVEQESPTPDYGEFVAHLEHAFNRSRAESASTRDFVSRVGALLSQQIETAVDEVLKDITPRGLTTAEIIEIEGHSRITRIATADLDSDIVLLGFDPGAPGGRAQAAAGPFTSVVISNIKKGRTYYYAIPEGAEWRYKAERLRQVVANVGAMSLAAVDQRIRFHESDRSLVPGFVIYETEPSVVTAADGPLLGRAADLVDPGTGLIVLATSYNDQIYVPIEPKYHRRVVRDYETTIRSGPRLTFG</sequence>
<dbReference type="SMART" id="SM00530">
    <property type="entry name" value="HTH_XRE"/>
    <property type="match status" value="1"/>
</dbReference>
<gene>
    <name evidence="2" type="ORF">GCM10010468_17910</name>
</gene>
<dbReference type="PROSITE" id="PS50943">
    <property type="entry name" value="HTH_CROC1"/>
    <property type="match status" value="1"/>
</dbReference>
<dbReference type="RefSeq" id="WP_344824581.1">
    <property type="nucleotide sequence ID" value="NZ_BAAAUV010000004.1"/>
</dbReference>
<dbReference type="InterPro" id="IPR010982">
    <property type="entry name" value="Lambda_DNA-bd_dom_sf"/>
</dbReference>
<evidence type="ECO:0000313" key="3">
    <source>
        <dbReference type="Proteomes" id="UP001501237"/>
    </source>
</evidence>
<keyword evidence="3" id="KW-1185">Reference proteome</keyword>
<proteinExistence type="predicted"/>
<evidence type="ECO:0000259" key="1">
    <source>
        <dbReference type="PROSITE" id="PS50943"/>
    </source>
</evidence>
<dbReference type="InterPro" id="IPR001387">
    <property type="entry name" value="Cro/C1-type_HTH"/>
</dbReference>
<evidence type="ECO:0000313" key="2">
    <source>
        <dbReference type="EMBL" id="GAA3203716.1"/>
    </source>
</evidence>
<comment type="caution">
    <text evidence="2">The sequence shown here is derived from an EMBL/GenBank/DDBJ whole genome shotgun (WGS) entry which is preliminary data.</text>
</comment>
<reference evidence="3" key="1">
    <citation type="journal article" date="2019" name="Int. J. Syst. Evol. Microbiol.">
        <title>The Global Catalogue of Microorganisms (GCM) 10K type strain sequencing project: providing services to taxonomists for standard genome sequencing and annotation.</title>
        <authorList>
            <consortium name="The Broad Institute Genomics Platform"/>
            <consortium name="The Broad Institute Genome Sequencing Center for Infectious Disease"/>
            <person name="Wu L."/>
            <person name="Ma J."/>
        </authorList>
    </citation>
    <scope>NUCLEOTIDE SEQUENCE [LARGE SCALE GENOMIC DNA]</scope>
    <source>
        <strain evidence="3">JCM 9377</strain>
    </source>
</reference>